<dbReference type="Pfam" id="PF02709">
    <property type="entry name" value="Glyco_transf_7C"/>
    <property type="match status" value="1"/>
</dbReference>
<evidence type="ECO:0000259" key="10">
    <source>
        <dbReference type="Pfam" id="PF02709"/>
    </source>
</evidence>
<dbReference type="Pfam" id="PF01762">
    <property type="entry name" value="Galactosyl_T"/>
    <property type="match status" value="1"/>
</dbReference>
<dbReference type="InterPro" id="IPR029044">
    <property type="entry name" value="Nucleotide-diphossugar_trans"/>
</dbReference>
<reference evidence="11 12" key="1">
    <citation type="submission" date="2017-06" db="EMBL/GenBank/DDBJ databases">
        <title>Whole Genome Sequences of Colwellia marinimaniae MTCD1.</title>
        <authorList>
            <person name="Kusumoto H."/>
            <person name="Inoue M."/>
            <person name="Tanikawa K."/>
            <person name="Maeji H."/>
            <person name="Cameron J.H."/>
            <person name="Bartlett D.H."/>
        </authorList>
    </citation>
    <scope>NUCLEOTIDE SEQUENCE [LARGE SCALE GENOMIC DNA]</scope>
    <source>
        <strain evidence="11 12">MTCD1</strain>
    </source>
</reference>
<dbReference type="PANTHER" id="PTHR43685">
    <property type="entry name" value="GLYCOSYLTRANSFERASE"/>
    <property type="match status" value="1"/>
</dbReference>
<evidence type="ECO:0000256" key="6">
    <source>
        <dbReference type="ARBA" id="ARBA00022989"/>
    </source>
</evidence>
<keyword evidence="6" id="KW-1133">Transmembrane helix</keyword>
<evidence type="ECO:0000259" key="9">
    <source>
        <dbReference type="Pfam" id="PF00535"/>
    </source>
</evidence>
<evidence type="ECO:0000256" key="5">
    <source>
        <dbReference type="ARBA" id="ARBA00022968"/>
    </source>
</evidence>
<dbReference type="InterPro" id="IPR011990">
    <property type="entry name" value="TPR-like_helical_dom_sf"/>
</dbReference>
<keyword evidence="3 11" id="KW-0808">Transferase</keyword>
<comment type="subcellular location">
    <subcellularLocation>
        <location evidence="1">Golgi apparatus membrane</location>
        <topology evidence="1">Single-pass type II membrane protein</topology>
    </subcellularLocation>
</comment>
<dbReference type="InterPro" id="IPR050834">
    <property type="entry name" value="Glycosyltransf_2"/>
</dbReference>
<proteinExistence type="predicted"/>
<dbReference type="Pfam" id="PF00535">
    <property type="entry name" value="Glycos_transf_2"/>
    <property type="match status" value="2"/>
</dbReference>
<dbReference type="Gene3D" id="3.90.550.50">
    <property type="match status" value="1"/>
</dbReference>
<keyword evidence="5" id="KW-0735">Signal-anchor</keyword>
<feature type="domain" description="Glycosyltransferase 2-like" evidence="9">
    <location>
        <begin position="527"/>
        <end position="653"/>
    </location>
</feature>
<dbReference type="GO" id="GO:0016740">
    <property type="term" value="F:transferase activity"/>
    <property type="evidence" value="ECO:0007669"/>
    <property type="project" value="UniProtKB-KW"/>
</dbReference>
<dbReference type="EMBL" id="BDQM01000008">
    <property type="protein sequence ID" value="GAW95728.1"/>
    <property type="molecule type" value="Genomic_DNA"/>
</dbReference>
<keyword evidence="2" id="KW-0328">Glycosyltransferase</keyword>
<protein>
    <submittedName>
        <fullName evidence="11">Glycosyl transferase</fullName>
    </submittedName>
</protein>
<keyword evidence="4" id="KW-0812">Transmembrane</keyword>
<dbReference type="InterPro" id="IPR001173">
    <property type="entry name" value="Glyco_trans_2-like"/>
</dbReference>
<evidence type="ECO:0000256" key="4">
    <source>
        <dbReference type="ARBA" id="ARBA00022692"/>
    </source>
</evidence>
<sequence length="1026" mass="117343">MKSNDLKLANELFRNKKFEEALDKYNAFSSENDTLEVSVNYFKNIVQKKIELKLSGNSTPLPQEDHLAIKIHDEKYLTTTFLATPLNFSKITANINNYIKSEKYHWANFILSKIIESEPDNIKFLFLKAQLMFAVQAYQKAIKICDQIISLDSEYRGAYQIAEQASIEVEEFDNANNYFLSQPQVDYSDDCRGRGDNPVLPSGFIVQPVNGNGNDYSHISEQIEVFKSNNSNYTKKASVIVTVYNRSEILANTLAALTHQTYPMELIEVIVIDDGSCDDVAGVVKKYENKIDINLIRQPDKGYRLARARNLGLKISRGEGIIFMDADILPLPTDIENYMRAIHVTTNAVLIGHRRYVDVSQVNDDQILKDIEIVANLPTINPNNDVAGRKCDEGFSVDWRYEAYKNTNYLKTDLWPFNKASGGNIAFSKELYEKAGGIDEDFEAWGCEDGEHGFRMFNAGAYFIPMLEIESIHQEPINDLGEESFADGESFRSKGHKITQKLLEQKCPAIYSRKYTKGKSYEVPKVSIYIPAYNAEKYIVEAVQSCLNQTFKDLEVVICNDGSTDSTEALLQHHFGNKTNVRWVNNKNGGIGTATNTAITLCKGIYVAQLDADDTLKKDAVMECIKILDHKNIDAVYTDCEYINSNSEYVRDGWCGGEFKRSWMATSMIATHFRMFKRRVWERTIGANENIKNAVDLDLWLKFNEVAVIEHIHKKLYQYRWHGKNTSIANRKQQEFNHLKVVNDSFKRLGLDEFWEVKKIDNKLNPRDFKVVAHDYSVNFSDIFFLIPTCEKYSHKTDAVRNTWKADLPSFGVNSLFLMGDESLNESKIVGDVLYVPCPDNYESLLLKLALGYQFIYRNFNFKYVMKIDDDCFPDLDKFDKKIIPQLSGKQYLAGATHPKGAPMNDKWHFGKCSDSKFDKQFKFNVSPIEFGKGGYGYFLRKDILPAIFGEISAFKQELQDGVYSYEDFRVAEILNSKNIHVVHATDYNVEASTSENLKDYTLVFDITNTTKFSELQNKTTADLKD</sequence>
<evidence type="ECO:0000256" key="3">
    <source>
        <dbReference type="ARBA" id="ARBA00022679"/>
    </source>
</evidence>
<comment type="caution">
    <text evidence="11">The sequence shown here is derived from an EMBL/GenBank/DDBJ whole genome shotgun (WGS) entry which is preliminary data.</text>
</comment>
<evidence type="ECO:0000256" key="7">
    <source>
        <dbReference type="ARBA" id="ARBA00023034"/>
    </source>
</evidence>
<dbReference type="InterPro" id="IPR027791">
    <property type="entry name" value="Galactosyl_T_C"/>
</dbReference>
<dbReference type="SUPFAM" id="SSF53448">
    <property type="entry name" value="Nucleotide-diphospho-sugar transferases"/>
    <property type="match status" value="2"/>
</dbReference>
<evidence type="ECO:0000256" key="8">
    <source>
        <dbReference type="ARBA" id="ARBA00023136"/>
    </source>
</evidence>
<dbReference type="InterPro" id="IPR002659">
    <property type="entry name" value="Glyco_trans_31"/>
</dbReference>
<dbReference type="Gene3D" id="1.25.40.10">
    <property type="entry name" value="Tetratricopeptide repeat domain"/>
    <property type="match status" value="1"/>
</dbReference>
<evidence type="ECO:0000313" key="12">
    <source>
        <dbReference type="Proteomes" id="UP000197068"/>
    </source>
</evidence>
<dbReference type="Gene3D" id="3.90.550.10">
    <property type="entry name" value="Spore Coat Polysaccharide Biosynthesis Protein SpsA, Chain A"/>
    <property type="match status" value="2"/>
</dbReference>
<evidence type="ECO:0000256" key="1">
    <source>
        <dbReference type="ARBA" id="ARBA00004323"/>
    </source>
</evidence>
<name>A0ABQ0MTN2_9GAMM</name>
<dbReference type="SUPFAM" id="SSF48452">
    <property type="entry name" value="TPR-like"/>
    <property type="match status" value="1"/>
</dbReference>
<keyword evidence="7" id="KW-0333">Golgi apparatus</keyword>
<dbReference type="RefSeq" id="WP_057179528.1">
    <property type="nucleotide sequence ID" value="NZ_BDQM01000008.1"/>
</dbReference>
<dbReference type="PANTHER" id="PTHR43685:SF2">
    <property type="entry name" value="GLYCOSYLTRANSFERASE 2-LIKE DOMAIN-CONTAINING PROTEIN"/>
    <property type="match status" value="1"/>
</dbReference>
<accession>A0ABQ0MTN2</accession>
<feature type="domain" description="Glycosyltransferase 2-like" evidence="9">
    <location>
        <begin position="238"/>
        <end position="369"/>
    </location>
</feature>
<keyword evidence="8" id="KW-0472">Membrane</keyword>
<gene>
    <name evidence="11" type="ORF">MTCD1_01331</name>
</gene>
<feature type="domain" description="Galactosyltransferase C-terminal" evidence="10">
    <location>
        <begin position="416"/>
        <end position="460"/>
    </location>
</feature>
<evidence type="ECO:0000256" key="2">
    <source>
        <dbReference type="ARBA" id="ARBA00022676"/>
    </source>
</evidence>
<evidence type="ECO:0000313" key="11">
    <source>
        <dbReference type="EMBL" id="GAW95728.1"/>
    </source>
</evidence>
<dbReference type="Proteomes" id="UP000197068">
    <property type="component" value="Unassembled WGS sequence"/>
</dbReference>
<keyword evidence="12" id="KW-1185">Reference proteome</keyword>
<organism evidence="11 12">
    <name type="scientific">Colwellia marinimaniae</name>
    <dbReference type="NCBI Taxonomy" id="1513592"/>
    <lineage>
        <taxon>Bacteria</taxon>
        <taxon>Pseudomonadati</taxon>
        <taxon>Pseudomonadota</taxon>
        <taxon>Gammaproteobacteria</taxon>
        <taxon>Alteromonadales</taxon>
        <taxon>Colwelliaceae</taxon>
        <taxon>Colwellia</taxon>
    </lineage>
</organism>